<dbReference type="AlphaFoldDB" id="A0A1B1YZT7"/>
<accession>A0A1B1YZT7</accession>
<protein>
    <submittedName>
        <fullName evidence="1">Uncharacterized protein</fullName>
    </submittedName>
</protein>
<dbReference type="Proteomes" id="UP000077412">
    <property type="component" value="Chromosome"/>
</dbReference>
<name>A0A1B1YZT7_9BACL</name>
<dbReference type="RefSeq" id="WP_066285844.1">
    <property type="nucleotide sequence ID" value="NZ_CP016761.1"/>
</dbReference>
<keyword evidence="2" id="KW-1185">Reference proteome</keyword>
<dbReference type="EMBL" id="CP016761">
    <property type="protein sequence ID" value="ANX10713.1"/>
    <property type="molecule type" value="Genomic_DNA"/>
</dbReference>
<evidence type="ECO:0000313" key="2">
    <source>
        <dbReference type="Proteomes" id="UP000077412"/>
    </source>
</evidence>
<reference evidence="1 2" key="1">
    <citation type="submission" date="2016-08" db="EMBL/GenBank/DDBJ databases">
        <title>Complete genome sequence of Fictibacillus arsenicus G25-54, a strain with toxicity to nematodes and a potential arsenic-resistance activity.</title>
        <authorList>
            <person name="Zheng Z."/>
        </authorList>
    </citation>
    <scope>NUCLEOTIDE SEQUENCE [LARGE SCALE GENOMIC DNA]</scope>
    <source>
        <strain evidence="1 2">G25-54</strain>
    </source>
</reference>
<dbReference type="OrthoDB" id="6194521at2"/>
<dbReference type="KEGG" id="far:ABE41_001630"/>
<gene>
    <name evidence="1" type="ORF">ABE41_001630</name>
</gene>
<sequence>MLDQKVLKELQEYIEQHLIFESSSMKYSECIEQELILDSIHIEIGAFVEDNRKPSLQEMLFRFIDQKKLKYSYVYKKAGIDRKLFSKIRSLSEYRPRKNTIIALGLALELSEENFEQLLDSGGYSLSDSETADLVIKFCLEKKIYDVIQVNEYLDYFSQKTLV</sequence>
<proteinExistence type="predicted"/>
<evidence type="ECO:0000313" key="1">
    <source>
        <dbReference type="EMBL" id="ANX10713.1"/>
    </source>
</evidence>
<organism evidence="1 2">
    <name type="scientific">Fictibacillus arsenicus</name>
    <dbReference type="NCBI Taxonomy" id="255247"/>
    <lineage>
        <taxon>Bacteria</taxon>
        <taxon>Bacillati</taxon>
        <taxon>Bacillota</taxon>
        <taxon>Bacilli</taxon>
        <taxon>Bacillales</taxon>
        <taxon>Fictibacillaceae</taxon>
        <taxon>Fictibacillus</taxon>
    </lineage>
</organism>